<dbReference type="InterPro" id="IPR035959">
    <property type="entry name" value="RutC-like_sf"/>
</dbReference>
<dbReference type="Pfam" id="PF01042">
    <property type="entry name" value="Ribonuc_L-PSP"/>
    <property type="match status" value="1"/>
</dbReference>
<dbReference type="InterPro" id="IPR006175">
    <property type="entry name" value="YjgF/YER057c/UK114"/>
</dbReference>
<evidence type="ECO:0008006" key="4">
    <source>
        <dbReference type="Google" id="ProtNLM"/>
    </source>
</evidence>
<keyword evidence="1" id="KW-0732">Signal</keyword>
<evidence type="ECO:0000256" key="1">
    <source>
        <dbReference type="SAM" id="SignalP"/>
    </source>
</evidence>
<accession>A0ABP7L3H0</accession>
<keyword evidence="3" id="KW-1185">Reference proteome</keyword>
<reference evidence="3" key="1">
    <citation type="journal article" date="2019" name="Int. J. Syst. Evol. Microbiol.">
        <title>The Global Catalogue of Microorganisms (GCM) 10K type strain sequencing project: providing services to taxonomists for standard genome sequencing and annotation.</title>
        <authorList>
            <consortium name="The Broad Institute Genomics Platform"/>
            <consortium name="The Broad Institute Genome Sequencing Center for Infectious Disease"/>
            <person name="Wu L."/>
            <person name="Ma J."/>
        </authorList>
    </citation>
    <scope>NUCLEOTIDE SEQUENCE [LARGE SCALE GENOMIC DNA]</scope>
    <source>
        <strain evidence="3">JCM 17543</strain>
    </source>
</reference>
<dbReference type="Gene3D" id="3.30.1330.40">
    <property type="entry name" value="RutC-like"/>
    <property type="match status" value="1"/>
</dbReference>
<dbReference type="EMBL" id="BAABBM010000001">
    <property type="protein sequence ID" value="GAA3892284.1"/>
    <property type="molecule type" value="Genomic_DNA"/>
</dbReference>
<organism evidence="2 3">
    <name type="scientific">Sphingomonas limnosediminicola</name>
    <dbReference type="NCBI Taxonomy" id="940133"/>
    <lineage>
        <taxon>Bacteria</taxon>
        <taxon>Pseudomonadati</taxon>
        <taxon>Pseudomonadota</taxon>
        <taxon>Alphaproteobacteria</taxon>
        <taxon>Sphingomonadales</taxon>
        <taxon>Sphingomonadaceae</taxon>
        <taxon>Sphingomonas</taxon>
    </lineage>
</organism>
<comment type="caution">
    <text evidence="2">The sequence shown here is derived from an EMBL/GenBank/DDBJ whole genome shotgun (WGS) entry which is preliminary data.</text>
</comment>
<dbReference type="SUPFAM" id="SSF55298">
    <property type="entry name" value="YjgF-like"/>
    <property type="match status" value="1"/>
</dbReference>
<feature type="chain" id="PRO_5045510618" description="RidA family protein" evidence="1">
    <location>
        <begin position="21"/>
        <end position="152"/>
    </location>
</feature>
<sequence length="152" mass="16134">MKALTAIATGVLMMTTPADAAPARPTVEHYGTPTLNGQRLPFSRAVRVGDIVYLSGAIGRGADGKPPEGIEAQAKATMDDIGETLKLAGLGYKDLFHCTVFLSDMKNWADFNKVYLTYFPEGPLPARSAVGVNGLALGALMEIECQAYAGRK</sequence>
<protein>
    <recommendedName>
        <fullName evidence="4">RidA family protein</fullName>
    </recommendedName>
</protein>
<dbReference type="PANTHER" id="PTHR11803">
    <property type="entry name" value="2-IMINOBUTANOATE/2-IMINOPROPANOATE DEAMINASE RIDA"/>
    <property type="match status" value="1"/>
</dbReference>
<dbReference type="RefSeq" id="WP_344698514.1">
    <property type="nucleotide sequence ID" value="NZ_BAABBM010000001.1"/>
</dbReference>
<dbReference type="PANTHER" id="PTHR11803:SF39">
    <property type="entry name" value="2-IMINOBUTANOATE_2-IMINOPROPANOATE DEAMINASE"/>
    <property type="match status" value="1"/>
</dbReference>
<evidence type="ECO:0000313" key="3">
    <source>
        <dbReference type="Proteomes" id="UP001500827"/>
    </source>
</evidence>
<name>A0ABP7L3H0_9SPHN</name>
<evidence type="ECO:0000313" key="2">
    <source>
        <dbReference type="EMBL" id="GAA3892284.1"/>
    </source>
</evidence>
<gene>
    <name evidence="2" type="ORF">GCM10022276_09260</name>
</gene>
<proteinExistence type="predicted"/>
<feature type="signal peptide" evidence="1">
    <location>
        <begin position="1"/>
        <end position="20"/>
    </location>
</feature>
<dbReference type="CDD" id="cd00448">
    <property type="entry name" value="YjgF_YER057c_UK114_family"/>
    <property type="match status" value="1"/>
</dbReference>
<dbReference type="Proteomes" id="UP001500827">
    <property type="component" value="Unassembled WGS sequence"/>
</dbReference>